<evidence type="ECO:0000313" key="11">
    <source>
        <dbReference type="Proteomes" id="UP000019678"/>
    </source>
</evidence>
<feature type="chain" id="PRO_5001497079" description="L,D-TPase catalytic domain-containing protein" evidence="8">
    <location>
        <begin position="26"/>
        <end position="469"/>
    </location>
</feature>
<dbReference type="GO" id="GO:0008360">
    <property type="term" value="P:regulation of cell shape"/>
    <property type="evidence" value="ECO:0007669"/>
    <property type="project" value="UniProtKB-UniRule"/>
</dbReference>
<evidence type="ECO:0000256" key="8">
    <source>
        <dbReference type="SAM" id="SignalP"/>
    </source>
</evidence>
<dbReference type="PROSITE" id="PS52029">
    <property type="entry name" value="LD_TPASE"/>
    <property type="match status" value="1"/>
</dbReference>
<dbReference type="InterPro" id="IPR038063">
    <property type="entry name" value="Transpep_catalytic_dom"/>
</dbReference>
<reference evidence="10 11" key="1">
    <citation type="submission" date="2013-05" db="EMBL/GenBank/DDBJ databases">
        <title>Genome assembly of Chondromyces apiculatus DSM 436.</title>
        <authorList>
            <person name="Sharma G."/>
            <person name="Khatri I."/>
            <person name="Kaur C."/>
            <person name="Mayilraj S."/>
            <person name="Subramanian S."/>
        </authorList>
    </citation>
    <scope>NUCLEOTIDE SEQUENCE [LARGE SCALE GENOMIC DNA]</scope>
    <source>
        <strain evidence="10 11">DSM 436</strain>
    </source>
</reference>
<gene>
    <name evidence="10" type="ORF">CAP_1788</name>
</gene>
<comment type="pathway">
    <text evidence="1 7">Cell wall biogenesis; peptidoglycan biosynthesis.</text>
</comment>
<organism evidence="10 11">
    <name type="scientific">Chondromyces apiculatus DSM 436</name>
    <dbReference type="NCBI Taxonomy" id="1192034"/>
    <lineage>
        <taxon>Bacteria</taxon>
        <taxon>Pseudomonadati</taxon>
        <taxon>Myxococcota</taxon>
        <taxon>Polyangia</taxon>
        <taxon>Polyangiales</taxon>
        <taxon>Polyangiaceae</taxon>
        <taxon>Chondromyces</taxon>
    </lineage>
</organism>
<dbReference type="SUPFAM" id="SSF141523">
    <property type="entry name" value="L,D-transpeptidase catalytic domain-like"/>
    <property type="match status" value="1"/>
</dbReference>
<keyword evidence="8" id="KW-0732">Signal</keyword>
<keyword evidence="6 7" id="KW-0961">Cell wall biogenesis/degradation</keyword>
<dbReference type="UniPathway" id="UPA00219"/>
<dbReference type="InterPro" id="IPR005490">
    <property type="entry name" value="LD_TPept_cat_dom"/>
</dbReference>
<protein>
    <recommendedName>
        <fullName evidence="9">L,D-TPase catalytic domain-containing protein</fullName>
    </recommendedName>
</protein>
<keyword evidence="5 7" id="KW-0573">Peptidoglycan synthesis</keyword>
<feature type="active site" description="Nucleophile" evidence="7">
    <location>
        <position position="429"/>
    </location>
</feature>
<dbReference type="EMBL" id="ASRX01000015">
    <property type="protein sequence ID" value="EYF06658.1"/>
    <property type="molecule type" value="Genomic_DNA"/>
</dbReference>
<dbReference type="CDD" id="cd16913">
    <property type="entry name" value="YkuD_like"/>
    <property type="match status" value="1"/>
</dbReference>
<dbReference type="GO" id="GO:0018104">
    <property type="term" value="P:peptidoglycan-protein cross-linking"/>
    <property type="evidence" value="ECO:0007669"/>
    <property type="project" value="TreeGrafter"/>
</dbReference>
<sequence length="469" mass="51051">MMSWPRRFAGALLQPKASSAAVALAAGVSSLFLLGASPQDVGSHPSAAPDAPAASIWTAPNVAELPPWARSARVRKQDQAIVGAPSARAPRRGSADLGAALPIFAVQQGDGCDGRWLQVGPSSWICEDTVDLSPGAPLGALTRTWPHAPDGLPFRYHFVGHEGTFAYARLDAADVDEPIEQLEPGFAVAIVEERLEGGSRYGRTRRGLWVPMRDLSPIHGFAFQGTEIAPDAVEMRFAWVVVDDARVHRRAGERSFQRTSDSHARFVRLMLGEQVDTVSGSFVRVSPAPESRPRPATAAQPEQWLSLRDLARPVVAPPPPEVDAEVGEHWIDVDLASQTVIAYEGRRPVFATLVSTGKGKKGSATATPPGTYRIWAKLLTSDMDNLEEESASRYYRMEDVPYVQYFTKGVGLHGAFWHRSFGRVRSHGCVNLSPLDAQRLFWWTTPRLPAGWTAALPSPHTPGSIVRVR</sequence>
<dbReference type="RefSeq" id="WP_052374813.1">
    <property type="nucleotide sequence ID" value="NZ_ASRX01000015.1"/>
</dbReference>
<name>A0A017TBJ9_9BACT</name>
<evidence type="ECO:0000256" key="1">
    <source>
        <dbReference type="ARBA" id="ARBA00004752"/>
    </source>
</evidence>
<accession>A0A017TBJ9</accession>
<comment type="caution">
    <text evidence="10">The sequence shown here is derived from an EMBL/GenBank/DDBJ whole genome shotgun (WGS) entry which is preliminary data.</text>
</comment>
<evidence type="ECO:0000256" key="7">
    <source>
        <dbReference type="PROSITE-ProRule" id="PRU01373"/>
    </source>
</evidence>
<evidence type="ECO:0000313" key="10">
    <source>
        <dbReference type="EMBL" id="EYF06658.1"/>
    </source>
</evidence>
<dbReference type="InterPro" id="IPR050979">
    <property type="entry name" value="LD-transpeptidase"/>
</dbReference>
<evidence type="ECO:0000256" key="3">
    <source>
        <dbReference type="ARBA" id="ARBA00022679"/>
    </source>
</evidence>
<dbReference type="GO" id="GO:0016740">
    <property type="term" value="F:transferase activity"/>
    <property type="evidence" value="ECO:0007669"/>
    <property type="project" value="UniProtKB-KW"/>
</dbReference>
<keyword evidence="4 7" id="KW-0133">Cell shape</keyword>
<dbReference type="GO" id="GO:0071555">
    <property type="term" value="P:cell wall organization"/>
    <property type="evidence" value="ECO:0007669"/>
    <property type="project" value="UniProtKB-UniRule"/>
</dbReference>
<dbReference type="PANTHER" id="PTHR30582:SF2">
    <property type="entry name" value="L,D-TRANSPEPTIDASE YCIB-RELATED"/>
    <property type="match status" value="1"/>
</dbReference>
<evidence type="ECO:0000256" key="2">
    <source>
        <dbReference type="ARBA" id="ARBA00005992"/>
    </source>
</evidence>
<evidence type="ECO:0000256" key="5">
    <source>
        <dbReference type="ARBA" id="ARBA00022984"/>
    </source>
</evidence>
<evidence type="ECO:0000259" key="9">
    <source>
        <dbReference type="PROSITE" id="PS52029"/>
    </source>
</evidence>
<comment type="similarity">
    <text evidence="2">Belongs to the YkuD family.</text>
</comment>
<dbReference type="Pfam" id="PF03734">
    <property type="entry name" value="YkuD"/>
    <property type="match status" value="1"/>
</dbReference>
<dbReference type="GO" id="GO:0005576">
    <property type="term" value="C:extracellular region"/>
    <property type="evidence" value="ECO:0007669"/>
    <property type="project" value="TreeGrafter"/>
</dbReference>
<keyword evidence="11" id="KW-1185">Reference proteome</keyword>
<dbReference type="Proteomes" id="UP000019678">
    <property type="component" value="Unassembled WGS sequence"/>
</dbReference>
<feature type="domain" description="L,D-TPase catalytic" evidence="9">
    <location>
        <begin position="329"/>
        <end position="469"/>
    </location>
</feature>
<proteinExistence type="inferred from homology"/>
<evidence type="ECO:0000256" key="4">
    <source>
        <dbReference type="ARBA" id="ARBA00022960"/>
    </source>
</evidence>
<dbReference type="GO" id="GO:0071972">
    <property type="term" value="F:peptidoglycan L,D-transpeptidase activity"/>
    <property type="evidence" value="ECO:0007669"/>
    <property type="project" value="TreeGrafter"/>
</dbReference>
<keyword evidence="3" id="KW-0808">Transferase</keyword>
<evidence type="ECO:0000256" key="6">
    <source>
        <dbReference type="ARBA" id="ARBA00023316"/>
    </source>
</evidence>
<feature type="active site" description="Proton donor/acceptor" evidence="7">
    <location>
        <position position="413"/>
    </location>
</feature>
<feature type="signal peptide" evidence="8">
    <location>
        <begin position="1"/>
        <end position="25"/>
    </location>
</feature>
<dbReference type="STRING" id="1192034.CAP_1788"/>
<dbReference type="AlphaFoldDB" id="A0A017TBJ9"/>
<dbReference type="PANTHER" id="PTHR30582">
    <property type="entry name" value="L,D-TRANSPEPTIDASE"/>
    <property type="match status" value="1"/>
</dbReference>
<dbReference type="Gene3D" id="2.40.440.10">
    <property type="entry name" value="L,D-transpeptidase catalytic domain-like"/>
    <property type="match status" value="1"/>
</dbReference>
<dbReference type="eggNOG" id="COG1376">
    <property type="taxonomic scope" value="Bacteria"/>
</dbReference>